<sequence length="1980" mass="209754">MGGGGVAVPPEVRRFLEFTLGLSWPESDDQGLVALWKAWEAFETAADVLEAAARASGAGVSRELRGETGEFFARFLRVTIADGVAGLGDAAGRLAKMSQNAAADVYKTKVMFVVFAAFTLAAVLHLLATVVGALFTGVVIAAARVALSAIWRALVAQLSQLSVRGGLSQATRTALLTFAKNLALKTGGFAVFGAALMGGTDFGVQARQIAEGDREGWDIRSLTSSLAGGALGGAFAGVFHAAAGGVRRTAFSLRDRLEAEPGHLDALLPRASGSGVTAREVTTAITGPLAAVGDLAYALGQFATAVVAAVPINYLLHDPHGNPFLGALGAFSRYGGGRTTTIHGGISLDTFHPPIPPELTITAPEKPHASTGRTTADAEKSPAYVTDTRYGAAASQPSTPVTGAIDPAALDSHETAPPLATAAPPLFGTAVGVTGAPAFLDASVSPPVSPAVTQPDAPASAGTGPARPLRTIPLPGNGGVAFLHDTYTANVVNAFPHAESGVYRVIVEGGGNDTFLLPGHRDHPTPLPHHDLAVTLAGLPSHLATWNRDTVIKLWSCDLTRAHHELLAPSIRTTLGTALAIAHLDQPITITPSGAVNTPGPHDPDTLHLGPKRKATLTDPAGPGKRVSTDPATQETHKAAGEILRRHGTIGDDVLASHLLSTGVTDLTHANAVKAIARAQAELKKTGELWGPRFVGASHPGRFDPDEPDELTVWLWWHAVTNPGSSITELAQAAQAAGFTVTAPEDFVSFAGKAIEAAEDDGRRNPELRIGNAEDKPAIMARLDRILDEDTHTAEQRTDAAYLTAALTRRHVSGQQYRIRALVAAHLRVRAAGPPVPTSRPDPLPRPARTFLGRSLDIGTASDRVLIEKLAYIAAWSDKTAIPAALAARLIADDLVNGSAADLEKLVSGVVATATRNGDRLVPLSVTDQAHATEVMDRALGVALGTPRLREPERLTDLIRHLRVRHIAGPHEAVTELATLVQQTVADLPPDAVVVDGLSVDPLVLPEAKLDPSDSGSQAAMDELIRTVITERGRLTRSALTFWLRQKIMENPGFSPAIARGLQQAESEGRSWHPAFGGREAHVQGAHRAFTSAEPSDLAAALWLLVIDHPRESRPELARRAEQAGFIGGDRLLLNIDEAIDLAVRDRRRHPILELTEPAHRPAIDELIAALLTDSGRTGPTGSTKSISDLARAYNVAGGSGPLSDAVNAVRDRLTAAAMKGAAGLPVLRPTGTFAGRTLDADVLTDHATIAKLAYAAAWADKSADTGQLIARLKREGVTGSAETLSQLVTDSIVEATRNGDRLETLSVADSGALEAIHARALDILRSEPHLRTPNRLDDLITHMRIRHITGPQRLLEEIAGTALRTPADFTSPAAPFTPLDRSRKFSRGWHEDHQGVTSLATRILAEHGKLDRAQLAHYMSLESARTDAPTYSALKSATALAKADGSMWLPTYRGVVGMIDPGHRSAAVWQLVVDHPNATPTDILYLAQEAGLPNRKGLIAEAQQAVAAAERHGRRPPILKIGDRMKDRSVHDLIDAVLITEPHLDPGVLVLRLYDLNLQGGRQPVRAAVAERMRALAEVTHDADAIAAARKRLTLVPEPTFFDRKLDSGVPADRTMIEKLAYAAARAHKTDSAGQILDWLGANGVTGPREVLTGLVADAIESADRHGDRLVTLTAAVSTHHHAIRERTDDILTNFPELRHSSTPYRVNKLVAQMRLHHITGPQTVLRGIAETALSADFAPPPQSLVLLGGNPGRPRSPLDATAETDLQAIYRRTGELVLQLTRSLAASGELYENSRSLLNPGNPHRVSDLVKHMSQNGISGPAEVRRQHAETVLGVRTGQPVPGKHSIPFSTDGEPVRLVPLPDGVAFVTEADAPAVLDAFSRPAATTLRLIALREDGPDGAFLIPGPDGDLAPADAHRLLDITAAFASTLPAWNRFTELEIWTSATASQHEELAGLVKVHPALGHLALTIPGPMGREL</sequence>
<reference evidence="4" key="1">
    <citation type="journal article" date="2019" name="Int. J. Syst. Evol. Microbiol.">
        <title>The Global Catalogue of Microorganisms (GCM) 10K type strain sequencing project: providing services to taxonomists for standard genome sequencing and annotation.</title>
        <authorList>
            <consortium name="The Broad Institute Genomics Platform"/>
            <consortium name="The Broad Institute Genome Sequencing Center for Infectious Disease"/>
            <person name="Wu L."/>
            <person name="Ma J."/>
        </authorList>
    </citation>
    <scope>NUCLEOTIDE SEQUENCE [LARGE SCALE GENOMIC DNA]</scope>
    <source>
        <strain evidence="4">CGMCC 4.7683</strain>
    </source>
</reference>
<proteinExistence type="predicted"/>
<feature type="region of interest" description="Disordered" evidence="1">
    <location>
        <begin position="592"/>
        <end position="636"/>
    </location>
</feature>
<keyword evidence="4" id="KW-1185">Reference proteome</keyword>
<dbReference type="Pfam" id="PF25547">
    <property type="entry name" value="WXG100_2"/>
    <property type="match status" value="1"/>
</dbReference>
<accession>A0ABQ3MBC1</accession>
<evidence type="ECO:0000313" key="4">
    <source>
        <dbReference type="Proteomes" id="UP000635387"/>
    </source>
</evidence>
<dbReference type="InterPro" id="IPR057746">
    <property type="entry name" value="CpnT-like_N"/>
</dbReference>
<feature type="domain" description="Outer membrane channel protein CpnT-like N-terminal" evidence="2">
    <location>
        <begin position="15"/>
        <end position="139"/>
    </location>
</feature>
<dbReference type="EMBL" id="BNAY01000017">
    <property type="protein sequence ID" value="GHH38239.1"/>
    <property type="molecule type" value="Genomic_DNA"/>
</dbReference>
<comment type="caution">
    <text evidence="3">The sequence shown here is derived from an EMBL/GenBank/DDBJ whole genome shotgun (WGS) entry which is preliminary data.</text>
</comment>
<protein>
    <recommendedName>
        <fullName evidence="2">Outer membrane channel protein CpnT-like N-terminal domain-containing protein</fullName>
    </recommendedName>
</protein>
<name>A0ABQ3MBC1_9PSEU</name>
<evidence type="ECO:0000259" key="2">
    <source>
        <dbReference type="Pfam" id="PF25547"/>
    </source>
</evidence>
<gene>
    <name evidence="3" type="ORF">GCM10017790_83710</name>
</gene>
<feature type="region of interest" description="Disordered" evidence="1">
    <location>
        <begin position="361"/>
        <end position="383"/>
    </location>
</feature>
<dbReference type="Proteomes" id="UP000635387">
    <property type="component" value="Unassembled WGS sequence"/>
</dbReference>
<evidence type="ECO:0000256" key="1">
    <source>
        <dbReference type="SAM" id="MobiDB-lite"/>
    </source>
</evidence>
<organism evidence="3 4">
    <name type="scientific">Amycolatopsis oliviviridis</name>
    <dbReference type="NCBI Taxonomy" id="1471590"/>
    <lineage>
        <taxon>Bacteria</taxon>
        <taxon>Bacillati</taxon>
        <taxon>Actinomycetota</taxon>
        <taxon>Actinomycetes</taxon>
        <taxon>Pseudonocardiales</taxon>
        <taxon>Pseudonocardiaceae</taxon>
        <taxon>Amycolatopsis</taxon>
    </lineage>
</organism>
<feature type="region of interest" description="Disordered" evidence="1">
    <location>
        <begin position="447"/>
        <end position="468"/>
    </location>
</feature>
<evidence type="ECO:0000313" key="3">
    <source>
        <dbReference type="EMBL" id="GHH38239.1"/>
    </source>
</evidence>